<organism evidence="2 3">
    <name type="scientific">Kribbella albertanoniae</name>
    <dbReference type="NCBI Taxonomy" id="1266829"/>
    <lineage>
        <taxon>Bacteria</taxon>
        <taxon>Bacillati</taxon>
        <taxon>Actinomycetota</taxon>
        <taxon>Actinomycetes</taxon>
        <taxon>Propionibacteriales</taxon>
        <taxon>Kribbellaceae</taxon>
        <taxon>Kribbella</taxon>
    </lineage>
</organism>
<feature type="domain" description="DUF6879" evidence="1">
    <location>
        <begin position="9"/>
        <end position="167"/>
    </location>
</feature>
<protein>
    <recommendedName>
        <fullName evidence="1">DUF6879 domain-containing protein</fullName>
    </recommendedName>
</protein>
<name>A0A4V2XNE4_9ACTN</name>
<accession>A0A4V2XNE4</accession>
<proteinExistence type="predicted"/>
<sequence length="169" mass="19027">MGHGEVDLLDLLRGARRSAVHLEMRETYDTSVAGFQDFLAGGPGDYDMSSWTKLVAEGVARGVRFRRARVVSEPVTDYIRWEHMLTTHNIEAGEEVRWLPRRQAFDLLLPGADFWIIDGRLVAFNFSAGDGADTGEEEFSSDPDLVARCVATFEHVWERATPHADYAVR</sequence>
<dbReference type="InterPro" id="IPR049244">
    <property type="entry name" value="DUF6879"/>
</dbReference>
<dbReference type="AlphaFoldDB" id="A0A4V2XNE4"/>
<dbReference type="OrthoDB" id="3821358at2"/>
<reference evidence="2 3" key="1">
    <citation type="submission" date="2019-03" db="EMBL/GenBank/DDBJ databases">
        <title>Draft genome sequences of novel Actinobacteria.</title>
        <authorList>
            <person name="Sahin N."/>
            <person name="Ay H."/>
            <person name="Saygin H."/>
        </authorList>
    </citation>
    <scope>NUCLEOTIDE SEQUENCE [LARGE SCALE GENOMIC DNA]</scope>
    <source>
        <strain evidence="2 3">JCM 30547</strain>
    </source>
</reference>
<evidence type="ECO:0000259" key="1">
    <source>
        <dbReference type="Pfam" id="PF21806"/>
    </source>
</evidence>
<evidence type="ECO:0000313" key="3">
    <source>
        <dbReference type="Proteomes" id="UP000295075"/>
    </source>
</evidence>
<dbReference type="Proteomes" id="UP000295075">
    <property type="component" value="Unassembled WGS sequence"/>
</dbReference>
<comment type="caution">
    <text evidence="2">The sequence shown here is derived from an EMBL/GenBank/DDBJ whole genome shotgun (WGS) entry which is preliminary data.</text>
</comment>
<dbReference type="EMBL" id="SMKA01000262">
    <property type="protein sequence ID" value="TDC17856.1"/>
    <property type="molecule type" value="Genomic_DNA"/>
</dbReference>
<dbReference type="Pfam" id="PF21806">
    <property type="entry name" value="DUF6879"/>
    <property type="match status" value="1"/>
</dbReference>
<keyword evidence="3" id="KW-1185">Reference proteome</keyword>
<gene>
    <name evidence="2" type="ORF">E1261_36275</name>
</gene>
<evidence type="ECO:0000313" key="2">
    <source>
        <dbReference type="EMBL" id="TDC17856.1"/>
    </source>
</evidence>